<dbReference type="InterPro" id="IPR017853">
    <property type="entry name" value="GH"/>
</dbReference>
<evidence type="ECO:0000256" key="2">
    <source>
        <dbReference type="RuleBase" id="RU003679"/>
    </source>
</evidence>
<dbReference type="InterPro" id="IPR031330">
    <property type="entry name" value="Gly_Hdrlase_35_cat"/>
</dbReference>
<dbReference type="Pfam" id="PF22369">
    <property type="entry name" value="GLMA_2nd"/>
    <property type="match status" value="1"/>
</dbReference>
<accession>A0A926E117</accession>
<feature type="domain" description="Glycoside hydrolase 35 catalytic" evidence="3">
    <location>
        <begin position="12"/>
        <end position="176"/>
    </location>
</feature>
<sequence length="713" mass="80835">MLNITFDSESYYLDETPFFFYSGEIPYFRVPRRDWRFRLQKLKDAGANCVSTYIPWGFHEPQEGNISFEPDSQKDLDGFLQLCGEIGLFVVCRPGPHCYSELRFEGLPDWLSQDYPQIRAADFNGKPFRSSSISYLHPIFLKKAKKWYDAVLPILQKHTLSNGGTVAFIQLDNELGGTHEWIWGGYDYNPETIGLHEENGRYSRFLKSLYTDIGELNRHYGTDFADFSHVEYGKTNNPTTLYEARRYEDYLHFTFEMEAEYMETLAQWCGAYIDDCIFIHNSGTGVMNPHFLETARRLDKNFILGSDHYYNLGSHWPQNNPTPQFVSQCFLSMEMLRMMGFPPSIFEFPAGSIGSWPPITAKDMKCSAMSHLAFGMKGLNYYIFSGGPNPENMGSTVTEYDYSAPVGSKNQIRPHYAAVEAVGRYLAENRDLALSKRATDLKIAIDLEHVRSDYYKKNIGFGLGHKDLYQFLHLGLLCTTFCGSYSPELLSVHDTDTFSDLSVPLIVPSAAVMARSVQESLVAFLKKGGKLLILPMLPELDESLSPCTILRDYLGGGETRPISYDLPLLELIGFGPAVNSQGKLYETDLLPDGAERLGFDRITGKLTAWEKETENSGKAIWLGFHWNYCEEGQTRMLEFVLSRLGYDGYKAVECDNPNLWAVLRTTDSRAVVFVMNLFTEDMCGTVSLDLPKARESKAVTVPAMSVLTVEFPL</sequence>
<comment type="caution">
    <text evidence="5">The sequence shown here is derived from an EMBL/GenBank/DDBJ whole genome shotgun (WGS) entry which is preliminary data.</text>
</comment>
<name>A0A926E117_9FIRM</name>
<dbReference type="EMBL" id="JACRSV010000001">
    <property type="protein sequence ID" value="MBC8559341.1"/>
    <property type="molecule type" value="Genomic_DNA"/>
</dbReference>
<evidence type="ECO:0000313" key="5">
    <source>
        <dbReference type="EMBL" id="MBC8559341.1"/>
    </source>
</evidence>
<dbReference type="CDD" id="cd03143">
    <property type="entry name" value="A4_beta-galactosidase_middle_domain"/>
    <property type="match status" value="1"/>
</dbReference>
<dbReference type="PRINTS" id="PR00742">
    <property type="entry name" value="GLHYDRLASE35"/>
</dbReference>
<protein>
    <submittedName>
        <fullName evidence="5">Beta-galactosidase</fullName>
    </submittedName>
</protein>
<evidence type="ECO:0000259" key="4">
    <source>
        <dbReference type="Pfam" id="PF22369"/>
    </source>
</evidence>
<dbReference type="PANTHER" id="PTHR23421">
    <property type="entry name" value="BETA-GALACTOSIDASE RELATED"/>
    <property type="match status" value="1"/>
</dbReference>
<evidence type="ECO:0000256" key="1">
    <source>
        <dbReference type="ARBA" id="ARBA00009809"/>
    </source>
</evidence>
<dbReference type="InterPro" id="IPR001944">
    <property type="entry name" value="Glycoside_Hdrlase_35"/>
</dbReference>
<dbReference type="Pfam" id="PF01301">
    <property type="entry name" value="Glyco_hydro_35"/>
    <property type="match status" value="1"/>
</dbReference>
<comment type="similarity">
    <text evidence="1 2">Belongs to the glycosyl hydrolase 35 family.</text>
</comment>
<dbReference type="Proteomes" id="UP000610760">
    <property type="component" value="Unassembled WGS sequence"/>
</dbReference>
<dbReference type="RefSeq" id="WP_249294239.1">
    <property type="nucleotide sequence ID" value="NZ_JACRSV010000001.1"/>
</dbReference>
<dbReference type="SUPFAM" id="SSF51445">
    <property type="entry name" value="(Trans)glycosidases"/>
    <property type="match status" value="1"/>
</dbReference>
<dbReference type="GO" id="GO:0004553">
    <property type="term" value="F:hydrolase activity, hydrolyzing O-glycosyl compounds"/>
    <property type="evidence" value="ECO:0007669"/>
    <property type="project" value="InterPro"/>
</dbReference>
<evidence type="ECO:0000313" key="6">
    <source>
        <dbReference type="Proteomes" id="UP000610760"/>
    </source>
</evidence>
<reference evidence="5" key="1">
    <citation type="submission" date="2020-08" db="EMBL/GenBank/DDBJ databases">
        <title>Genome public.</title>
        <authorList>
            <person name="Liu C."/>
            <person name="Sun Q."/>
        </authorList>
    </citation>
    <scope>NUCLEOTIDE SEQUENCE</scope>
    <source>
        <strain evidence="5">NSJ-33</strain>
    </source>
</reference>
<feature type="domain" description="GLMA-like second" evidence="4">
    <location>
        <begin position="505"/>
        <end position="559"/>
    </location>
</feature>
<dbReference type="GO" id="GO:0005975">
    <property type="term" value="P:carbohydrate metabolic process"/>
    <property type="evidence" value="ECO:0007669"/>
    <property type="project" value="InterPro"/>
</dbReference>
<gene>
    <name evidence="5" type="ORF">H8710_04570</name>
</gene>
<dbReference type="Gene3D" id="3.20.20.80">
    <property type="entry name" value="Glycosidases"/>
    <property type="match status" value="1"/>
</dbReference>
<evidence type="ECO:0000259" key="3">
    <source>
        <dbReference type="Pfam" id="PF01301"/>
    </source>
</evidence>
<proteinExistence type="inferred from homology"/>
<dbReference type="AlphaFoldDB" id="A0A926E117"/>
<dbReference type="InterPro" id="IPR054746">
    <property type="entry name" value="GLMA-like_second"/>
</dbReference>
<organism evidence="5 6">
    <name type="scientific">Fumia xinanensis</name>
    <dbReference type="NCBI Taxonomy" id="2763659"/>
    <lineage>
        <taxon>Bacteria</taxon>
        <taxon>Bacillati</taxon>
        <taxon>Bacillota</taxon>
        <taxon>Clostridia</taxon>
        <taxon>Eubacteriales</taxon>
        <taxon>Oscillospiraceae</taxon>
        <taxon>Fumia</taxon>
    </lineage>
</organism>
<keyword evidence="6" id="KW-1185">Reference proteome</keyword>